<dbReference type="Pfam" id="PF01037">
    <property type="entry name" value="AsnC_trans_reg"/>
    <property type="match status" value="1"/>
</dbReference>
<organism evidence="2">
    <name type="scientific">marine sediment metagenome</name>
    <dbReference type="NCBI Taxonomy" id="412755"/>
    <lineage>
        <taxon>unclassified sequences</taxon>
        <taxon>metagenomes</taxon>
        <taxon>ecological metagenomes</taxon>
    </lineage>
</organism>
<protein>
    <recommendedName>
        <fullName evidence="1">Transcription regulator AsnC/Lrp ligand binding domain-containing protein</fullName>
    </recommendedName>
</protein>
<feature type="domain" description="Transcription regulator AsnC/Lrp ligand binding" evidence="1">
    <location>
        <begin position="15"/>
        <end position="73"/>
    </location>
</feature>
<gene>
    <name evidence="2" type="ORF">S06H3_26380</name>
</gene>
<reference evidence="2" key="1">
    <citation type="journal article" date="2014" name="Front. Microbiol.">
        <title>High frequency of phylogenetically diverse reductive dehalogenase-homologous genes in deep subseafloor sedimentary metagenomes.</title>
        <authorList>
            <person name="Kawai M."/>
            <person name="Futagami T."/>
            <person name="Toyoda A."/>
            <person name="Takaki Y."/>
            <person name="Nishi S."/>
            <person name="Hori S."/>
            <person name="Arai W."/>
            <person name="Tsubouchi T."/>
            <person name="Morono Y."/>
            <person name="Uchiyama I."/>
            <person name="Ito T."/>
            <person name="Fujiyama A."/>
            <person name="Inagaki F."/>
            <person name="Takami H."/>
        </authorList>
    </citation>
    <scope>NUCLEOTIDE SEQUENCE</scope>
    <source>
        <strain evidence="2">Expedition CK06-06</strain>
    </source>
</reference>
<dbReference type="InterPro" id="IPR011008">
    <property type="entry name" value="Dimeric_a/b-barrel"/>
</dbReference>
<evidence type="ECO:0000259" key="1">
    <source>
        <dbReference type="Pfam" id="PF01037"/>
    </source>
</evidence>
<dbReference type="SUPFAM" id="SSF54909">
    <property type="entry name" value="Dimeric alpha+beta barrel"/>
    <property type="match status" value="1"/>
</dbReference>
<dbReference type="InterPro" id="IPR019887">
    <property type="entry name" value="Tscrpt_reg_AsnC/Lrp_C"/>
</dbReference>
<dbReference type="Gene3D" id="3.30.70.920">
    <property type="match status" value="1"/>
</dbReference>
<comment type="caution">
    <text evidence="2">The sequence shown here is derived from an EMBL/GenBank/DDBJ whole genome shotgun (WGS) entry which is preliminary data.</text>
</comment>
<dbReference type="EMBL" id="BARV01015245">
    <property type="protein sequence ID" value="GAI28527.1"/>
    <property type="molecule type" value="Genomic_DNA"/>
</dbReference>
<accession>X1MA81</accession>
<name>X1MA81_9ZZZZ</name>
<sequence length="77" mass="8280">MVKGYLLIKLVPGLESSALSQIRTIPGIVDINLVFGQWDAMAIAEAKTLFELARIIVGEVRGIQGVQDTATLVQGEL</sequence>
<evidence type="ECO:0000313" key="2">
    <source>
        <dbReference type="EMBL" id="GAI28527.1"/>
    </source>
</evidence>
<dbReference type="AlphaFoldDB" id="X1MA81"/>
<proteinExistence type="predicted"/>